<dbReference type="Proteomes" id="UP000003082">
    <property type="component" value="Unassembled WGS sequence"/>
</dbReference>
<accession>B9D2S0</accession>
<protein>
    <submittedName>
        <fullName evidence="1">Uncharacterized protein</fullName>
    </submittedName>
</protein>
<evidence type="ECO:0000313" key="2">
    <source>
        <dbReference type="Proteomes" id="UP000003082"/>
    </source>
</evidence>
<reference evidence="1 2" key="1">
    <citation type="submission" date="2008-08" db="EMBL/GenBank/DDBJ databases">
        <authorList>
            <person name="Madupu R."/>
            <person name="Durkin A.S."/>
            <person name="Torralba M."/>
            <person name="Methe B."/>
            <person name="Sutton G.G."/>
            <person name="Strausberg R.L."/>
            <person name="Nelson K.E."/>
        </authorList>
    </citation>
    <scope>NUCLEOTIDE SEQUENCE [LARGE SCALE GENOMIC DNA]</scope>
    <source>
        <strain evidence="1 2">RM3267</strain>
    </source>
</reference>
<dbReference type="EMBL" id="ACFU01000015">
    <property type="protein sequence ID" value="EEF13734.1"/>
    <property type="molecule type" value="Genomic_DNA"/>
</dbReference>
<proteinExistence type="predicted"/>
<evidence type="ECO:0000313" key="1">
    <source>
        <dbReference type="EMBL" id="EEF13734.1"/>
    </source>
</evidence>
<gene>
    <name evidence="1" type="ORF">CAMRE0001_1016</name>
</gene>
<name>B9D2S0_CAMRE</name>
<dbReference type="AlphaFoldDB" id="B9D2S0"/>
<organism evidence="1 2">
    <name type="scientific">Campylobacter rectus RM3267</name>
    <dbReference type="NCBI Taxonomy" id="553218"/>
    <lineage>
        <taxon>Bacteria</taxon>
        <taxon>Pseudomonadati</taxon>
        <taxon>Campylobacterota</taxon>
        <taxon>Epsilonproteobacteria</taxon>
        <taxon>Campylobacterales</taxon>
        <taxon>Campylobacteraceae</taxon>
        <taxon>Campylobacter</taxon>
    </lineage>
</organism>
<comment type="caution">
    <text evidence="1">The sequence shown here is derived from an EMBL/GenBank/DDBJ whole genome shotgun (WGS) entry which is preliminary data.</text>
</comment>
<keyword evidence="2" id="KW-1185">Reference proteome</keyword>
<sequence>MRLNLRILRPYGRQKAQNSFRKVTPNLKGSVKFTQYKFVNLILNLRKRRASQNLQAKITNSDFLVAYITYL</sequence>